<evidence type="ECO:0000256" key="1">
    <source>
        <dbReference type="SAM" id="SignalP"/>
    </source>
</evidence>
<organism evidence="3 4">
    <name type="scientific">Pseudonocardia bannensis</name>
    <dbReference type="NCBI Taxonomy" id="630973"/>
    <lineage>
        <taxon>Bacteria</taxon>
        <taxon>Bacillati</taxon>
        <taxon>Actinomycetota</taxon>
        <taxon>Actinomycetes</taxon>
        <taxon>Pseudonocardiales</taxon>
        <taxon>Pseudonocardiaceae</taxon>
        <taxon>Pseudonocardia</taxon>
    </lineage>
</organism>
<evidence type="ECO:0000313" key="3">
    <source>
        <dbReference type="EMBL" id="NMH94535.1"/>
    </source>
</evidence>
<dbReference type="PRINTS" id="PR00837">
    <property type="entry name" value="V5TPXLIKE"/>
</dbReference>
<keyword evidence="4" id="KW-1185">Reference proteome</keyword>
<dbReference type="SUPFAM" id="SSF55797">
    <property type="entry name" value="PR-1-like"/>
    <property type="match status" value="1"/>
</dbReference>
<feature type="domain" description="SCP" evidence="2">
    <location>
        <begin position="37"/>
        <end position="175"/>
    </location>
</feature>
<comment type="caution">
    <text evidence="3">The sequence shown here is derived from an EMBL/GenBank/DDBJ whole genome shotgun (WGS) entry which is preliminary data.</text>
</comment>
<proteinExistence type="predicted"/>
<name>A0A848DPS2_9PSEU</name>
<dbReference type="EMBL" id="JAAXKZ010000116">
    <property type="protein sequence ID" value="NMH94535.1"/>
    <property type="molecule type" value="Genomic_DNA"/>
</dbReference>
<dbReference type="PANTHER" id="PTHR10334">
    <property type="entry name" value="CYSTEINE-RICH SECRETORY PROTEIN-RELATED"/>
    <property type="match status" value="1"/>
</dbReference>
<keyword evidence="1" id="KW-0732">Signal</keyword>
<accession>A0A848DPS2</accession>
<sequence length="179" mass="18858">MVAAAGAMMLPVSGSAAAQGGCPPASNTTAASKISAAEQESILRLHNQARAELTVPPTLTPLTWDSSLANGAQGWADIIGPSKHSECHGGAQTSGQGENIADFGTVEAGVQFWYKEKANYRYPTPVAGGASYLHYTQMVWRDTRRIGCGKAPSAKYWPTNIALVCRYAPAGNIFGRAPY</sequence>
<gene>
    <name evidence="3" type="ORF">HF519_23755</name>
</gene>
<dbReference type="RefSeq" id="WP_169415218.1">
    <property type="nucleotide sequence ID" value="NZ_JAAXKZ010000116.1"/>
</dbReference>
<dbReference type="Gene3D" id="3.40.33.10">
    <property type="entry name" value="CAP"/>
    <property type="match status" value="1"/>
</dbReference>
<evidence type="ECO:0000313" key="4">
    <source>
        <dbReference type="Proteomes" id="UP000586918"/>
    </source>
</evidence>
<reference evidence="3 4" key="1">
    <citation type="submission" date="2020-04" db="EMBL/GenBank/DDBJ databases">
        <authorList>
            <person name="Klaysubun C."/>
            <person name="Duangmal K."/>
            <person name="Lipun K."/>
        </authorList>
    </citation>
    <scope>NUCLEOTIDE SEQUENCE [LARGE SCALE GENOMIC DNA]</scope>
    <source>
        <strain evidence="3 4">DSM 45300</strain>
    </source>
</reference>
<dbReference type="Pfam" id="PF00188">
    <property type="entry name" value="CAP"/>
    <property type="match status" value="1"/>
</dbReference>
<dbReference type="InterPro" id="IPR001283">
    <property type="entry name" value="CRISP-related"/>
</dbReference>
<dbReference type="AlphaFoldDB" id="A0A848DPS2"/>
<protein>
    <recommendedName>
        <fullName evidence="2">SCP domain-containing protein</fullName>
    </recommendedName>
</protein>
<feature type="signal peptide" evidence="1">
    <location>
        <begin position="1"/>
        <end position="18"/>
    </location>
</feature>
<dbReference type="Proteomes" id="UP000586918">
    <property type="component" value="Unassembled WGS sequence"/>
</dbReference>
<dbReference type="SMART" id="SM00198">
    <property type="entry name" value="SCP"/>
    <property type="match status" value="1"/>
</dbReference>
<dbReference type="InterPro" id="IPR035940">
    <property type="entry name" value="CAP_sf"/>
</dbReference>
<evidence type="ECO:0000259" key="2">
    <source>
        <dbReference type="SMART" id="SM00198"/>
    </source>
</evidence>
<dbReference type="InterPro" id="IPR014044">
    <property type="entry name" value="CAP_dom"/>
</dbReference>
<feature type="chain" id="PRO_5038756676" description="SCP domain-containing protein" evidence="1">
    <location>
        <begin position="19"/>
        <end position="179"/>
    </location>
</feature>